<dbReference type="AlphaFoldDB" id="A0A8J7UTL0"/>
<evidence type="ECO:0000313" key="1">
    <source>
        <dbReference type="EMBL" id="MBP3191435.1"/>
    </source>
</evidence>
<comment type="caution">
    <text evidence="1">The sequence shown here is derived from an EMBL/GenBank/DDBJ whole genome shotgun (WGS) entry which is preliminary data.</text>
</comment>
<gene>
    <name evidence="1" type="ORF">NATSA_02045</name>
</gene>
<sequence>MSNWKKTLKEIFDEDVLKKKRREAESKGKIRVKKFIADVVEPAFEEIANELQEYDRDIDVETEAMSATIRVFHEGSEEFYFSIRSRPYRQKEFSFPVLPLKDEKGDQYRAEVFLKDGPLYHDVTNYTKEQIIEEFLHEYKRHMQWNL</sequence>
<evidence type="ECO:0000313" key="2">
    <source>
        <dbReference type="Proteomes" id="UP000673975"/>
    </source>
</evidence>
<dbReference type="Proteomes" id="UP000673975">
    <property type="component" value="Unassembled WGS sequence"/>
</dbReference>
<reference evidence="1" key="1">
    <citation type="submission" date="2021-02" db="EMBL/GenBank/DDBJ databases">
        <title>Natronogracilivirga saccharolytica gen. nov. sp. nov. a new anaerobic, haloalkiliphilic carbohydrate-fermenting bacterium from soda lake and proposing of Cyclonatronumiaceae fam. nov. in the phylum Balneolaeota.</title>
        <authorList>
            <person name="Zhilina T.N."/>
            <person name="Sorokin D.Y."/>
            <person name="Zavarzina D.G."/>
            <person name="Toshchakov S.V."/>
            <person name="Kublanov I.V."/>
        </authorList>
    </citation>
    <scope>NUCLEOTIDE SEQUENCE</scope>
    <source>
        <strain evidence="1">Z-1702</strain>
    </source>
</reference>
<proteinExistence type="predicted"/>
<protein>
    <submittedName>
        <fullName evidence="1">Uncharacterized protein</fullName>
    </submittedName>
</protein>
<dbReference type="RefSeq" id="WP_210509955.1">
    <property type="nucleotide sequence ID" value="NZ_JAFIDN010000001.1"/>
</dbReference>
<dbReference type="EMBL" id="JAFIDN010000001">
    <property type="protein sequence ID" value="MBP3191435.1"/>
    <property type="molecule type" value="Genomic_DNA"/>
</dbReference>
<organism evidence="1 2">
    <name type="scientific">Natronogracilivirga saccharolytica</name>
    <dbReference type="NCBI Taxonomy" id="2812953"/>
    <lineage>
        <taxon>Bacteria</taxon>
        <taxon>Pseudomonadati</taxon>
        <taxon>Balneolota</taxon>
        <taxon>Balneolia</taxon>
        <taxon>Balneolales</taxon>
        <taxon>Cyclonatronaceae</taxon>
        <taxon>Natronogracilivirga</taxon>
    </lineage>
</organism>
<accession>A0A8J7UTL0</accession>
<keyword evidence="2" id="KW-1185">Reference proteome</keyword>
<name>A0A8J7UTL0_9BACT</name>